<evidence type="ECO:0000313" key="3">
    <source>
        <dbReference type="Proteomes" id="UP000460298"/>
    </source>
</evidence>
<dbReference type="AlphaFoldDB" id="A0A833GZV3"/>
<reference evidence="2 3" key="1">
    <citation type="submission" date="2019-10" db="EMBL/GenBank/DDBJ databases">
        <title>Extracellular Electron Transfer in a Candidatus Methanoperedens spp. Enrichment Culture.</title>
        <authorList>
            <person name="Berger S."/>
            <person name="Rangel Shaw D."/>
            <person name="Berben T."/>
            <person name="In 'T Zandt M."/>
            <person name="Frank J."/>
            <person name="Reimann J."/>
            <person name="Jetten M.S.M."/>
            <person name="Welte C.U."/>
        </authorList>
    </citation>
    <scope>NUCLEOTIDE SEQUENCE [LARGE SCALE GENOMIC DNA]</scope>
    <source>
        <strain evidence="2">SB12</strain>
    </source>
</reference>
<proteinExistence type="predicted"/>
<evidence type="ECO:0000313" key="2">
    <source>
        <dbReference type="EMBL" id="KAB2931135.1"/>
    </source>
</evidence>
<dbReference type="Proteomes" id="UP000460298">
    <property type="component" value="Unassembled WGS sequence"/>
</dbReference>
<dbReference type="EMBL" id="WBUI01000015">
    <property type="protein sequence ID" value="KAB2931135.1"/>
    <property type="molecule type" value="Genomic_DNA"/>
</dbReference>
<dbReference type="GO" id="GO:0005829">
    <property type="term" value="C:cytosol"/>
    <property type="evidence" value="ECO:0007669"/>
    <property type="project" value="TreeGrafter"/>
</dbReference>
<dbReference type="InterPro" id="IPR000595">
    <property type="entry name" value="cNMP-bd_dom"/>
</dbReference>
<dbReference type="GO" id="GO:0004862">
    <property type="term" value="F:cAMP-dependent protein kinase inhibitor activity"/>
    <property type="evidence" value="ECO:0007669"/>
    <property type="project" value="TreeGrafter"/>
</dbReference>
<dbReference type="SUPFAM" id="SSF51206">
    <property type="entry name" value="cAMP-binding domain-like"/>
    <property type="match status" value="2"/>
</dbReference>
<dbReference type="PROSITE" id="PS50042">
    <property type="entry name" value="CNMP_BINDING_3"/>
    <property type="match status" value="2"/>
</dbReference>
<protein>
    <submittedName>
        <fullName evidence="2">Cyclic nucleotide-binding domain-containing protein</fullName>
    </submittedName>
</protein>
<name>A0A833GZV3_9LEPT</name>
<dbReference type="Gene3D" id="2.60.120.10">
    <property type="entry name" value="Jelly Rolls"/>
    <property type="match status" value="2"/>
</dbReference>
<accession>A0A833GZV3</accession>
<comment type="caution">
    <text evidence="2">The sequence shown here is derived from an EMBL/GenBank/DDBJ whole genome shotgun (WGS) entry which is preliminary data.</text>
</comment>
<dbReference type="GO" id="GO:0005952">
    <property type="term" value="C:cAMP-dependent protein kinase complex"/>
    <property type="evidence" value="ECO:0007669"/>
    <property type="project" value="InterPro"/>
</dbReference>
<organism evidence="2 3">
    <name type="scientific">Leptonema illini</name>
    <dbReference type="NCBI Taxonomy" id="183"/>
    <lineage>
        <taxon>Bacteria</taxon>
        <taxon>Pseudomonadati</taxon>
        <taxon>Spirochaetota</taxon>
        <taxon>Spirochaetia</taxon>
        <taxon>Leptospirales</taxon>
        <taxon>Leptospiraceae</taxon>
        <taxon>Leptonema</taxon>
    </lineage>
</organism>
<dbReference type="PANTHER" id="PTHR11635:SF152">
    <property type="entry name" value="CAMP-DEPENDENT PROTEIN KINASE TYPE I REGULATORY SUBUNIT-RELATED"/>
    <property type="match status" value="1"/>
</dbReference>
<dbReference type="InterPro" id="IPR018490">
    <property type="entry name" value="cNMP-bd_dom_sf"/>
</dbReference>
<evidence type="ECO:0000259" key="1">
    <source>
        <dbReference type="PROSITE" id="PS50042"/>
    </source>
</evidence>
<dbReference type="GO" id="GO:0034236">
    <property type="term" value="F:protein kinase A catalytic subunit binding"/>
    <property type="evidence" value="ECO:0007669"/>
    <property type="project" value="TreeGrafter"/>
</dbReference>
<dbReference type="Pfam" id="PF00027">
    <property type="entry name" value="cNMP_binding"/>
    <property type="match status" value="2"/>
</dbReference>
<dbReference type="CDD" id="cd00038">
    <property type="entry name" value="CAP_ED"/>
    <property type="match status" value="2"/>
</dbReference>
<dbReference type="GO" id="GO:0030552">
    <property type="term" value="F:cAMP binding"/>
    <property type="evidence" value="ECO:0007669"/>
    <property type="project" value="TreeGrafter"/>
</dbReference>
<feature type="domain" description="Cyclic nucleotide-binding" evidence="1">
    <location>
        <begin position="24"/>
        <end position="115"/>
    </location>
</feature>
<dbReference type="InterPro" id="IPR050503">
    <property type="entry name" value="cAMP-dep_PK_reg_su-like"/>
</dbReference>
<sequence length="299" mass="34163">MHNLSLTKAIRKASDKHMEKESGEILKNITARLYRRGEIVFKEDDATDGLVYFILAGRAAVLKRIGGKEKVIHTLQPNDIFGEVALLTSGARIATIMAESEELKVACFDGTSFLREARSNPKFARKLTVAALTVMERIEERAFQDDGHPTVAGDLLREYEQLMSPLRAGNLRIQNLLYRSTIKTLQKDSTIFREGQENDSFTYLLLTGEVVAETKRNGQNVECMKFREGEWLGETALLHKMTRRYTLRVTSQQAKILFLDRDIFFKMMELDPELLFNVFKTFILHLRYIEKGAHIPSDG</sequence>
<dbReference type="SMART" id="SM00100">
    <property type="entry name" value="cNMP"/>
    <property type="match status" value="2"/>
</dbReference>
<dbReference type="InterPro" id="IPR014710">
    <property type="entry name" value="RmlC-like_jellyroll"/>
</dbReference>
<dbReference type="PANTHER" id="PTHR11635">
    <property type="entry name" value="CAMP-DEPENDENT PROTEIN KINASE REGULATORY CHAIN"/>
    <property type="match status" value="1"/>
</dbReference>
<feature type="domain" description="Cyclic nucleotide-binding" evidence="1">
    <location>
        <begin position="172"/>
        <end position="285"/>
    </location>
</feature>
<gene>
    <name evidence="2" type="ORF">F9K24_14375</name>
</gene>